<dbReference type="Proteomes" id="UP000078540">
    <property type="component" value="Unassembled WGS sequence"/>
</dbReference>
<keyword evidence="2" id="KW-0560">Oxidoreductase</keyword>
<dbReference type="Pfam" id="PF02866">
    <property type="entry name" value="Ldh_1_C"/>
    <property type="match status" value="1"/>
</dbReference>
<evidence type="ECO:0000256" key="2">
    <source>
        <dbReference type="ARBA" id="ARBA00023002"/>
    </source>
</evidence>
<dbReference type="GO" id="GO:0016616">
    <property type="term" value="F:oxidoreductase activity, acting on the CH-OH group of donors, NAD or NADP as acceptor"/>
    <property type="evidence" value="ECO:0007669"/>
    <property type="project" value="InterPro"/>
</dbReference>
<gene>
    <name evidence="5" type="ORF">ALC53_06213</name>
</gene>
<dbReference type="InterPro" id="IPR010945">
    <property type="entry name" value="Malate_DH_type2"/>
</dbReference>
<dbReference type="InterPro" id="IPR022383">
    <property type="entry name" value="Lactate/malate_DH_C"/>
</dbReference>
<dbReference type="SUPFAM" id="SSF56327">
    <property type="entry name" value="LDH C-terminal domain-like"/>
    <property type="match status" value="1"/>
</dbReference>
<dbReference type="Gene3D" id="3.90.110.10">
    <property type="entry name" value="Lactate dehydrogenase/glycoside hydrolase, family 4, C-terminal"/>
    <property type="match status" value="1"/>
</dbReference>
<dbReference type="PANTHER" id="PTHR23382">
    <property type="entry name" value="MALATE DEHYDROGENASE"/>
    <property type="match status" value="1"/>
</dbReference>
<proteinExistence type="inferred from homology"/>
<dbReference type="GO" id="GO:0003676">
    <property type="term" value="F:nucleic acid binding"/>
    <property type="evidence" value="ECO:0007669"/>
    <property type="project" value="InterPro"/>
</dbReference>
<feature type="coiled-coil region" evidence="3">
    <location>
        <begin position="1709"/>
        <end position="1736"/>
    </location>
</feature>
<comment type="similarity">
    <text evidence="1">Belongs to the LDH/MDH superfamily. MDH type 2 family.</text>
</comment>
<evidence type="ECO:0000256" key="1">
    <source>
        <dbReference type="ARBA" id="ARBA00009613"/>
    </source>
</evidence>
<evidence type="ECO:0000313" key="5">
    <source>
        <dbReference type="EMBL" id="KYM83314.1"/>
    </source>
</evidence>
<dbReference type="Gene3D" id="3.30.420.10">
    <property type="entry name" value="Ribonuclease H-like superfamily/Ribonuclease H"/>
    <property type="match status" value="1"/>
</dbReference>
<name>A0A195BFE6_9HYME</name>
<dbReference type="STRING" id="520822.A0A195BFE6"/>
<dbReference type="GO" id="GO:0016615">
    <property type="term" value="F:malate dehydrogenase activity"/>
    <property type="evidence" value="ECO:0007669"/>
    <property type="project" value="InterPro"/>
</dbReference>
<keyword evidence="6" id="KW-1185">Reference proteome</keyword>
<dbReference type="InterPro" id="IPR015955">
    <property type="entry name" value="Lactate_DH/Glyco_Ohase_4_C"/>
</dbReference>
<dbReference type="EMBL" id="KQ976491">
    <property type="protein sequence ID" value="KYM83314.1"/>
    <property type="molecule type" value="Genomic_DNA"/>
</dbReference>
<protein>
    <submittedName>
        <fullName evidence="5">Malate dehydrogenase, cytoplasmic</fullName>
    </submittedName>
</protein>
<evidence type="ECO:0000259" key="4">
    <source>
        <dbReference type="Pfam" id="PF02866"/>
    </source>
</evidence>
<dbReference type="GO" id="GO:0006108">
    <property type="term" value="P:malate metabolic process"/>
    <property type="evidence" value="ECO:0007669"/>
    <property type="project" value="InterPro"/>
</dbReference>
<reference evidence="5 6" key="1">
    <citation type="submission" date="2015-09" db="EMBL/GenBank/DDBJ databases">
        <title>Atta colombica WGS genome.</title>
        <authorList>
            <person name="Nygaard S."/>
            <person name="Hu H."/>
            <person name="Boomsma J."/>
            <person name="Zhang G."/>
        </authorList>
    </citation>
    <scope>NUCLEOTIDE SEQUENCE [LARGE SCALE GENOMIC DNA]</scope>
    <source>
        <strain evidence="5">Treedump-2</strain>
        <tissue evidence="5">Whole body</tissue>
    </source>
</reference>
<accession>A0A195BFE6</accession>
<dbReference type="InterPro" id="IPR036397">
    <property type="entry name" value="RNaseH_sf"/>
</dbReference>
<dbReference type="FunFam" id="3.90.110.10:FF:000002">
    <property type="entry name" value="Malate dehydrogenase"/>
    <property type="match status" value="1"/>
</dbReference>
<evidence type="ECO:0000256" key="3">
    <source>
        <dbReference type="SAM" id="Coils"/>
    </source>
</evidence>
<dbReference type="Gene3D" id="1.10.10.10">
    <property type="entry name" value="Winged helix-like DNA-binding domain superfamily/Winged helix DNA-binding domain"/>
    <property type="match status" value="1"/>
</dbReference>
<organism evidence="5 6">
    <name type="scientific">Atta colombica</name>
    <dbReference type="NCBI Taxonomy" id="520822"/>
    <lineage>
        <taxon>Eukaryota</taxon>
        <taxon>Metazoa</taxon>
        <taxon>Ecdysozoa</taxon>
        <taxon>Arthropoda</taxon>
        <taxon>Hexapoda</taxon>
        <taxon>Insecta</taxon>
        <taxon>Pterygota</taxon>
        <taxon>Neoptera</taxon>
        <taxon>Endopterygota</taxon>
        <taxon>Hymenoptera</taxon>
        <taxon>Apocrita</taxon>
        <taxon>Aculeata</taxon>
        <taxon>Formicoidea</taxon>
        <taxon>Formicidae</taxon>
        <taxon>Myrmicinae</taxon>
        <taxon>Atta</taxon>
    </lineage>
</organism>
<sequence>MLVQTLKTDMKNMYEEVLECCSLIFVNNSIRQYFITKPKIVGLLIKAVLNNVLKRSSYDNIMQKKINQLFEPCKLSSVENNAVITIIESLMQMYEQLVTIRDDLRLTFIQDILYPMCILVNHIYRDNTNRLNIVAYKCIQQLLLGKNKSIQNKQTEGNQSMFSDLFCILSENVKTLNLQSNLLTYQFIFNTIIDTYKSNTILLDTFFRNLINSSGKYKWEILDSFLKLLNDITLNFDNIIDGITLTEYFQNFINEILMDDDVICMHYRVLTQLSYINPLLIEKNISNIVNKILMKEQTTDHTNLLIAILYTSTKLRREQKFISQLLISLKQHVATKKIYKANTSAFFPSEFKIQLMKTISNFSNSQTIATLKTLIYYLNTDCAELLQSNTSCKNILILKITVELLIILFEGMQVFEYTRILPIHEKFINCLDEVGNALSLLINKSLCLSHNKTVIIILLSAVQSLNEIQNMFTYYILKDAVPKKLLFPILNDPWQQLIQRITNFGEDNCKTIMNKLILHRLKLSISNKPIKLHNLIGGLEYSWSIILKHDTDMFSLLHDKEISKITYLFFSLTITEHINVKLLMENGCNYKLLEVLQMLKKQISQEQWMQIANTISFETELYLEIFLHLPTIYFSPNIRTLIFLVVYFISKKYEKNDKVLALCNIIFSDLLEKTGIDLFQYIEPKLLINQLPQNKTFSKAYELSFRNVRTYSTLKKLIKSCIQCKEAMCIILECMEVVKPKLDVEQKIIFKKAEKKLAKTILKLLPEHINDAFDVKCLTAVLKVTFQTRKVTDTLKRLTEATLKNIFTANINSLLQKDEAVWTNMFVIWNNIIKIDMNVKRNKVRLSVINNLLETVLTLDMPHRYWSGLLNLSRDIISTKHLLIPDITIDLIILISLKSFDEANISSCEDVLAICRALIKVKTDLITDRLSNLLLLYRRTINIVVHASRNVADKFDEHRFRCYALDITKLTNSFVKLKKAMVRLSPYVIADLLQLIVEDAIPSYVKRHDKVILQHDNARPHVAKVVKTYLETLKWEVLPHPPYSPDVAPSDYYLFRSMRNMYDNIKINTVFNGEFVSVRMVESILTSLEEFQEHDSGWTLSRILNLITNVNKYNRLHIARCHIKLPQEIMLKRTVIVQTVDNACFQRFALIKNLSRLVSSQLTRKKNRKYFCDRYSSAKMEIYSEDCGKLNDCAIRLPRTISSNRHPDKKQTENSESATYTYHHHNRLVFSIGYYVHCSYVSSLSGYRLRSDKDCTTKKGVFPYEYIDYVKKLEELYLPPRESFYSSLTDDTISENAYALNVWRFSIRTLDEYNNLYLKTDVSLLADVFENFRDSCVASYELDPAYYYTLSDFTWDTTLKHTSVRFELLADINMIMFIEQYTQWSESMFEQIRASQYNKYMLYDPSKLSSYLMYYTKVHCILQFAQSSWLHDYIELNTKFRTLVKNDLKKIMNNAIFGKIVENVRNRIDVKLTNFHSHSVFSENLVAIELRKLEVKFHSGGREKVFEDAELETLLEHSCQNQKELVRSLGVTQQAEHWKTNGRNERHDKVILQHDNARPHVAKVIKTYLETLKWEVLPVDKVKNVIIWGNHSSTQYPDAAHATVTLLSGLKTVPSEINDDEWLNNTFIETIQKRGAAVIAARKMSSAMSAAKAAGDHMRDWWFDTKPGEWVSMGVVSDGSYGIPKDIVFSFPVIIKNKQYEIVQNLPISKFAKSKLDITSKELEEERAEANNVLKK</sequence>
<keyword evidence="3" id="KW-0175">Coiled coil</keyword>
<feature type="domain" description="Lactate/malate dehydrogenase C-terminal" evidence="4">
    <location>
        <begin position="1580"/>
        <end position="1729"/>
    </location>
</feature>
<evidence type="ECO:0000313" key="6">
    <source>
        <dbReference type="Proteomes" id="UP000078540"/>
    </source>
</evidence>
<dbReference type="InterPro" id="IPR036388">
    <property type="entry name" value="WH-like_DNA-bd_sf"/>
</dbReference>